<dbReference type="RefSeq" id="XP_035822713.1">
    <property type="nucleotide sequence ID" value="XM_035966820.1"/>
</dbReference>
<dbReference type="EnsemblPlants" id="Zm00001eb191560_T001">
    <property type="protein sequence ID" value="Zm00001eb191560_P001"/>
    <property type="gene ID" value="Zm00001eb191560"/>
</dbReference>
<keyword evidence="3" id="KW-1185">Reference proteome</keyword>
<dbReference type="eggNOG" id="ENOG502QS1T">
    <property type="taxonomic scope" value="Eukaryota"/>
</dbReference>
<reference evidence="2" key="4">
    <citation type="submission" date="2021-05" db="UniProtKB">
        <authorList>
            <consortium name="EnsemblPlants"/>
        </authorList>
    </citation>
    <scope>IDENTIFICATION</scope>
    <source>
        <strain evidence="2">cv. B73</strain>
    </source>
</reference>
<accession>K7U4R6</accession>
<evidence type="ECO:0000313" key="3">
    <source>
        <dbReference type="Proteomes" id="UP000007305"/>
    </source>
</evidence>
<dbReference type="GO" id="GO:0006974">
    <property type="term" value="P:DNA damage response"/>
    <property type="evidence" value="ECO:0000318"/>
    <property type="project" value="GO_Central"/>
</dbReference>
<dbReference type="FunCoup" id="K7U4R6">
    <property type="interactions" value="597"/>
</dbReference>
<dbReference type="Proteomes" id="UP000007305">
    <property type="component" value="Chromosome 4"/>
</dbReference>
<dbReference type="AlphaFoldDB" id="K7U4R6"/>
<dbReference type="PANTHER" id="PTHR14449:SF2">
    <property type="entry name" value="FANCONI ANEMIA GROUP F PROTEIN"/>
    <property type="match status" value="1"/>
</dbReference>
<dbReference type="OrthoDB" id="1930482at2759"/>
<dbReference type="PANTHER" id="PTHR14449">
    <property type="entry name" value="FANCONI ANEMIA GROUP F PROTEIN FANCF"/>
    <property type="match status" value="1"/>
</dbReference>
<dbReference type="EMBL" id="CM000780">
    <property type="protein sequence ID" value="AQK55497.1"/>
    <property type="molecule type" value="Genomic_DNA"/>
</dbReference>
<dbReference type="KEGG" id="zma:100276492"/>
<dbReference type="GO" id="GO:0036297">
    <property type="term" value="P:interstrand cross-link repair"/>
    <property type="evidence" value="ECO:0007669"/>
    <property type="project" value="InterPro"/>
</dbReference>
<dbReference type="InterPro" id="IPR035428">
    <property type="entry name" value="FANCF"/>
</dbReference>
<evidence type="ECO:0000313" key="2">
    <source>
        <dbReference type="EnsemblPlants" id="Zm00001eb191560_P001"/>
    </source>
</evidence>
<evidence type="ECO:0000313" key="1">
    <source>
        <dbReference type="EMBL" id="AQK55497.1"/>
    </source>
</evidence>
<dbReference type="STRING" id="4577.K7U4R6"/>
<name>K7U4R6_MAIZE</name>
<reference evidence="3" key="1">
    <citation type="journal article" date="2009" name="Science">
        <title>The B73 maize genome: complexity, diversity, and dynamics.</title>
        <authorList>
            <person name="Schnable P.S."/>
            <person name="Ware D."/>
            <person name="Fulton R.S."/>
            <person name="Stein J.C."/>
            <person name="Wei F."/>
            <person name="Pasternak S."/>
            <person name="Liang C."/>
            <person name="Zhang J."/>
            <person name="Fulton L."/>
            <person name="Graves T.A."/>
            <person name="Minx P."/>
            <person name="Reily A.D."/>
            <person name="Courtney L."/>
            <person name="Kruchowski S.S."/>
            <person name="Tomlinson C."/>
            <person name="Strong C."/>
            <person name="Delehaunty K."/>
            <person name="Fronick C."/>
            <person name="Courtney B."/>
            <person name="Rock S.M."/>
            <person name="Belter E."/>
            <person name="Du F."/>
            <person name="Kim K."/>
            <person name="Abbott R.M."/>
            <person name="Cotton M."/>
            <person name="Levy A."/>
            <person name="Marchetto P."/>
            <person name="Ochoa K."/>
            <person name="Jackson S.M."/>
            <person name="Gillam B."/>
            <person name="Chen W."/>
            <person name="Yan L."/>
            <person name="Higginbotham J."/>
            <person name="Cardenas M."/>
            <person name="Waligorski J."/>
            <person name="Applebaum E."/>
            <person name="Phelps L."/>
            <person name="Falcone J."/>
            <person name="Kanchi K."/>
            <person name="Thane T."/>
            <person name="Scimone A."/>
            <person name="Thane N."/>
            <person name="Henke J."/>
            <person name="Wang T."/>
            <person name="Ruppert J."/>
            <person name="Shah N."/>
            <person name="Rotter K."/>
            <person name="Hodges J."/>
            <person name="Ingenthron E."/>
            <person name="Cordes M."/>
            <person name="Kohlberg S."/>
            <person name="Sgro J."/>
            <person name="Delgado B."/>
            <person name="Mead K."/>
            <person name="Chinwalla A."/>
            <person name="Leonard S."/>
            <person name="Crouse K."/>
            <person name="Collura K."/>
            <person name="Kudrna D."/>
            <person name="Currie J."/>
            <person name="He R."/>
            <person name="Angelova A."/>
            <person name="Rajasekar S."/>
            <person name="Mueller T."/>
            <person name="Lomeli R."/>
            <person name="Scara G."/>
            <person name="Ko A."/>
            <person name="Delaney K."/>
            <person name="Wissotski M."/>
            <person name="Lopez G."/>
            <person name="Campos D."/>
            <person name="Braidotti M."/>
            <person name="Ashley E."/>
            <person name="Golser W."/>
            <person name="Kim H."/>
            <person name="Lee S."/>
            <person name="Lin J."/>
            <person name="Dujmic Z."/>
            <person name="Kim W."/>
            <person name="Talag J."/>
            <person name="Zuccolo A."/>
            <person name="Fan C."/>
            <person name="Sebastian A."/>
            <person name="Kramer M."/>
            <person name="Spiegel L."/>
            <person name="Nascimento L."/>
            <person name="Zutavern T."/>
            <person name="Miller B."/>
            <person name="Ambroise C."/>
            <person name="Muller S."/>
            <person name="Spooner W."/>
            <person name="Narechania A."/>
            <person name="Ren L."/>
            <person name="Wei S."/>
            <person name="Kumari S."/>
            <person name="Faga B."/>
            <person name="Levy M.J."/>
            <person name="McMahan L."/>
            <person name="Van Buren P."/>
            <person name="Vaughn M.W."/>
            <person name="Ying K."/>
            <person name="Yeh C.-T."/>
            <person name="Emrich S.J."/>
            <person name="Jia Y."/>
            <person name="Kalyanaraman A."/>
            <person name="Hsia A.-P."/>
            <person name="Barbazuk W.B."/>
            <person name="Baucom R.S."/>
            <person name="Brutnell T.P."/>
            <person name="Carpita N.C."/>
            <person name="Chaparro C."/>
            <person name="Chia J.-M."/>
            <person name="Deragon J.-M."/>
            <person name="Estill J.C."/>
            <person name="Fu Y."/>
            <person name="Jeddeloh J.A."/>
            <person name="Han Y."/>
            <person name="Lee H."/>
            <person name="Li P."/>
            <person name="Lisch D.R."/>
            <person name="Liu S."/>
            <person name="Liu Z."/>
            <person name="Nagel D.H."/>
            <person name="McCann M.C."/>
            <person name="SanMiguel P."/>
            <person name="Myers A.M."/>
            <person name="Nettleton D."/>
            <person name="Nguyen J."/>
            <person name="Penning B.W."/>
            <person name="Ponnala L."/>
            <person name="Schneider K.L."/>
            <person name="Schwartz D.C."/>
            <person name="Sharma A."/>
            <person name="Soderlund C."/>
            <person name="Springer N.M."/>
            <person name="Sun Q."/>
            <person name="Wang H."/>
            <person name="Waterman M."/>
            <person name="Westerman R."/>
            <person name="Wolfgruber T.K."/>
            <person name="Yang L."/>
            <person name="Yu Y."/>
            <person name="Zhang L."/>
            <person name="Zhou S."/>
            <person name="Zhu Q."/>
            <person name="Bennetzen J.L."/>
            <person name="Dawe R.K."/>
            <person name="Jiang J."/>
            <person name="Jiang N."/>
            <person name="Presting G.G."/>
            <person name="Wessler S.R."/>
            <person name="Aluru S."/>
            <person name="Martienssen R.A."/>
            <person name="Clifton S.W."/>
            <person name="McCombie W.R."/>
            <person name="Wing R.A."/>
            <person name="Wilson R.K."/>
        </authorList>
    </citation>
    <scope>NUCLEOTIDE SEQUENCE [LARGE SCALE GENOMIC DNA]</scope>
    <source>
        <strain evidence="3">cv. B73</strain>
    </source>
</reference>
<protein>
    <submittedName>
        <fullName evidence="1">(Csu525(RpL17)), mRNA</fullName>
    </submittedName>
</protein>
<proteinExistence type="predicted"/>
<dbReference type="Gramene" id="Zm00001eb191560_T001">
    <property type="protein sequence ID" value="Zm00001eb191560_P001"/>
    <property type="gene ID" value="Zm00001eb191560"/>
</dbReference>
<organism evidence="1">
    <name type="scientific">Zea mays</name>
    <name type="common">Maize</name>
    <dbReference type="NCBI Taxonomy" id="4577"/>
    <lineage>
        <taxon>Eukaryota</taxon>
        <taxon>Viridiplantae</taxon>
        <taxon>Streptophyta</taxon>
        <taxon>Embryophyta</taxon>
        <taxon>Tracheophyta</taxon>
        <taxon>Spermatophyta</taxon>
        <taxon>Magnoliopsida</taxon>
        <taxon>Liliopsida</taxon>
        <taxon>Poales</taxon>
        <taxon>Poaceae</taxon>
        <taxon>PACMAD clade</taxon>
        <taxon>Panicoideae</taxon>
        <taxon>Andropogonodae</taxon>
        <taxon>Andropogoneae</taxon>
        <taxon>Tripsacinae</taxon>
        <taxon>Zea</taxon>
    </lineage>
</organism>
<dbReference type="RefSeq" id="NP_001360990.1">
    <property type="nucleotide sequence ID" value="NM_001374061.1"/>
</dbReference>
<sequence length="457" mass="51384">MGWAHPAVTMEEVLRLVRGFVDVLVLAGGRTSSGAAATWSADEIKKALRWALFFEEIFKDLLDSGQYEDSARELDAALLELTSSPEFPKGLAAVRSDLLSMARVLVMRHFLKPNTMSVENFCALLEAVAGMDIDGICASGAHNACQEYAESILNMNTSCFAQTMNACDGGLPTSSYDLRAESTGHSWIIVKEFQKTLDSASCGRLADRGLETFLNSVKRNILENGSNKPCVPAIPKTSQMIDEFLMWKQWRAKCLSYLLDQRTIRVLSGASLIFKAPKEQWMKVFEPLKSIEETCHSGLVETMELCLLGSITRRWNTLIEGFMSHTFCSIPISKKHADLHQCLHRTFQDKFQDEYLNLEEKDILDYARQTLERKPSVLWLLPPVLTAAAIPPQSSLFQIYLAQIDKQIHEAAPADRKCSCRGDEIDRHVNCEITERIQCLYAFLIQQLSYNGSTRLH</sequence>
<dbReference type="Pfam" id="PF11107">
    <property type="entry name" value="FANCF"/>
    <property type="match status" value="1"/>
</dbReference>
<reference evidence="1" key="2">
    <citation type="submission" date="2015-12" db="EMBL/GenBank/DDBJ databases">
        <title>Update maize B73 reference genome by single molecule sequencing technologies.</title>
        <authorList>
            <consortium name="Maize Genome Sequencing Project"/>
            <person name="Ware D."/>
        </authorList>
    </citation>
    <scope>NUCLEOTIDE SEQUENCE</scope>
    <source>
        <tissue evidence="1">Seedling</tissue>
    </source>
</reference>
<dbReference type="HOGENOM" id="CLU_035948_0_0_1"/>
<dbReference type="GeneID" id="100276492"/>
<reference evidence="2" key="3">
    <citation type="submission" date="2019-07" db="EMBL/GenBank/DDBJ databases">
        <authorList>
            <person name="Seetharam A."/>
            <person name="Woodhouse M."/>
            <person name="Cannon E."/>
        </authorList>
    </citation>
    <scope>NUCLEOTIDE SEQUENCE [LARGE SCALE GENOMIC DNA]</scope>
    <source>
        <strain evidence="2">cv. B73</strain>
    </source>
</reference>
<dbReference type="RefSeq" id="XP_035822710.1">
    <property type="nucleotide sequence ID" value="XM_035966817.1"/>
</dbReference>
<dbReference type="RefSeq" id="XP_035822712.1">
    <property type="nucleotide sequence ID" value="XM_035966819.1"/>
</dbReference>
<dbReference type="IntAct" id="K7U4R6">
    <property type="interactions" value="3"/>
</dbReference>
<dbReference type="ExpressionAtlas" id="K7U4R6">
    <property type="expression patterns" value="baseline and differential"/>
</dbReference>
<gene>
    <name evidence="2" type="primary">LOC100276492</name>
    <name evidence="1" type="ORF">ZEAMMB73_Zm00001d051930</name>
</gene>
<dbReference type="RefSeq" id="XP_035822711.1">
    <property type="nucleotide sequence ID" value="XM_035966818.1"/>
</dbReference>
<dbReference type="GO" id="GO:0043240">
    <property type="term" value="C:Fanconi anaemia nuclear complex"/>
    <property type="evidence" value="ECO:0000318"/>
    <property type="project" value="GO_Central"/>
</dbReference>
<dbReference type="PaxDb" id="4577-GRMZM2G102815_P01"/>